<evidence type="ECO:0000256" key="6">
    <source>
        <dbReference type="ARBA" id="ARBA00013150"/>
    </source>
</evidence>
<evidence type="ECO:0000256" key="5">
    <source>
        <dbReference type="ARBA" id="ARBA00011738"/>
    </source>
</evidence>
<dbReference type="PANTHER" id="PTHR43322">
    <property type="entry name" value="1-D-DEOXYXYLULOSE 5-PHOSPHATE SYNTHASE-RELATED"/>
    <property type="match status" value="1"/>
</dbReference>
<evidence type="ECO:0000256" key="4">
    <source>
        <dbReference type="ARBA" id="ARBA00011081"/>
    </source>
</evidence>
<feature type="domain" description="Transketolase-like pyrimidine-binding" evidence="13">
    <location>
        <begin position="318"/>
        <end position="483"/>
    </location>
</feature>
<dbReference type="GO" id="GO:0019288">
    <property type="term" value="P:isopentenyl diphosphate biosynthetic process, methylerythritol 4-phosphate pathway"/>
    <property type="evidence" value="ECO:0007669"/>
    <property type="project" value="TreeGrafter"/>
</dbReference>
<keyword evidence="9" id="KW-0460">Magnesium</keyword>
<dbReference type="FunFam" id="3.40.50.920:FF:000002">
    <property type="entry name" value="1-deoxy-D-xylulose-5-phosphate synthase"/>
    <property type="match status" value="1"/>
</dbReference>
<dbReference type="Pfam" id="PF02779">
    <property type="entry name" value="Transket_pyr"/>
    <property type="match status" value="1"/>
</dbReference>
<comment type="cofactor">
    <cofactor evidence="2">
        <name>thiamine diphosphate</name>
        <dbReference type="ChEBI" id="CHEBI:58937"/>
    </cofactor>
</comment>
<dbReference type="EC" id="2.2.1.7" evidence="6"/>
<dbReference type="HAMAP" id="MF_00315">
    <property type="entry name" value="DXP_synth"/>
    <property type="match status" value="1"/>
</dbReference>
<dbReference type="CDD" id="cd07033">
    <property type="entry name" value="TPP_PYR_DXS_TK_like"/>
    <property type="match status" value="1"/>
</dbReference>
<organism evidence="14">
    <name type="scientific">freshwater metagenome</name>
    <dbReference type="NCBI Taxonomy" id="449393"/>
    <lineage>
        <taxon>unclassified sequences</taxon>
        <taxon>metagenomes</taxon>
        <taxon>ecological metagenomes</taxon>
    </lineage>
</organism>
<dbReference type="GO" id="GO:0009228">
    <property type="term" value="P:thiamine biosynthetic process"/>
    <property type="evidence" value="ECO:0007669"/>
    <property type="project" value="UniProtKB-KW"/>
</dbReference>
<comment type="pathway">
    <text evidence="3">Metabolic intermediate biosynthesis; 1-deoxy-D-xylulose 5-phosphate biosynthesis; 1-deoxy-D-xylulose 5-phosphate from D-glyceraldehyde 3-phosphate and pyruvate: step 1/1.</text>
</comment>
<dbReference type="InterPro" id="IPR009014">
    <property type="entry name" value="Transketo_C/PFOR_II"/>
</dbReference>
<dbReference type="InterPro" id="IPR005477">
    <property type="entry name" value="Dxylulose-5-P_synthase"/>
</dbReference>
<dbReference type="Pfam" id="PF13292">
    <property type="entry name" value="DXP_synthase_N"/>
    <property type="match status" value="1"/>
</dbReference>
<evidence type="ECO:0000256" key="2">
    <source>
        <dbReference type="ARBA" id="ARBA00001964"/>
    </source>
</evidence>
<evidence type="ECO:0000256" key="9">
    <source>
        <dbReference type="ARBA" id="ARBA00022842"/>
    </source>
</evidence>
<dbReference type="PROSITE" id="PS00802">
    <property type="entry name" value="TRANSKETOLASE_2"/>
    <property type="match status" value="1"/>
</dbReference>
<evidence type="ECO:0000259" key="13">
    <source>
        <dbReference type="SMART" id="SM00861"/>
    </source>
</evidence>
<dbReference type="GO" id="GO:0005829">
    <property type="term" value="C:cytosol"/>
    <property type="evidence" value="ECO:0007669"/>
    <property type="project" value="TreeGrafter"/>
</dbReference>
<keyword evidence="10" id="KW-0784">Thiamine biosynthesis</keyword>
<keyword evidence="11" id="KW-0786">Thiamine pyrophosphate</keyword>
<evidence type="ECO:0000256" key="1">
    <source>
        <dbReference type="ARBA" id="ARBA00001946"/>
    </source>
</evidence>
<sequence length="636" mass="67947">MVSLLRGIRDPDDVRALPIEQLPELAQEIRAFLVEKVSATGGHLGPNLGVVELTIALHRIFRSPQDVMVWDTGHQAYVHKMLTGRIEEFDQLRQQGGLSGYPSRTESVHDVVENSHASTSLSYADGIAKAWEQRGLLGTQHVVAIIGDGGLTGGMAWEALNNIAGSDRQVVIVVNDNARSYSPTIGGLAHHLSTLRTTSNYERFMSWGKQVLKSTPVVGEPIYGTLHGMKKGLKDIVAPQGMFEDLGLKYVGPVDGHDITELEHALGRAKEFDGPVIVHVITEKGRGYAPAEEDEADRFHGVGIIDPDTGKPLTAGGPSWTGAFADELVRIGHDRRDVVAITAAMLGPTGLDRFAAAFPSRTYDVGIAEQHAVTSAAGLAFGGMHPVVALYATFLNRAFDQVLMDCALHHAGVTFVLDRAGVTGDDGASHNGMWDLSMLQIVPGLRMAAPRDETTLREELREAIAVSDAPTVVRFPKGALGPEIPATRRLHGLDVLAESGTGDVLIVSVGSFATIALEVAERLKAQGIGVIVVDPRWVKPLPGGLVDLASEARLVVILEDGVRQGGVGSAVSQLLRDHDVDVPVRNLGVPVAFLEHAKRAQVLIDIGLTAQEISRTIVETWAKSADLASDMPASAP</sequence>
<dbReference type="SUPFAM" id="SSF52518">
    <property type="entry name" value="Thiamin diphosphate-binding fold (THDP-binding)"/>
    <property type="match status" value="1"/>
</dbReference>
<evidence type="ECO:0000256" key="7">
    <source>
        <dbReference type="ARBA" id="ARBA00022679"/>
    </source>
</evidence>
<dbReference type="PROSITE" id="PS00801">
    <property type="entry name" value="TRANSKETOLASE_1"/>
    <property type="match status" value="1"/>
</dbReference>
<dbReference type="InterPro" id="IPR020826">
    <property type="entry name" value="Transketolase_BS"/>
</dbReference>
<dbReference type="GO" id="GO:0046872">
    <property type="term" value="F:metal ion binding"/>
    <property type="evidence" value="ECO:0007669"/>
    <property type="project" value="UniProtKB-KW"/>
</dbReference>
<dbReference type="SMART" id="SM00861">
    <property type="entry name" value="Transket_pyr"/>
    <property type="match status" value="1"/>
</dbReference>
<dbReference type="InterPro" id="IPR005475">
    <property type="entry name" value="Transketolase-like_Pyr-bd"/>
</dbReference>
<gene>
    <name evidence="14" type="ORF">UFOPK2786_00152</name>
</gene>
<dbReference type="InterPro" id="IPR049557">
    <property type="entry name" value="Transketolase_CS"/>
</dbReference>
<dbReference type="PANTHER" id="PTHR43322:SF5">
    <property type="entry name" value="1-DEOXY-D-XYLULOSE-5-PHOSPHATE SYNTHASE, CHLOROPLASTIC"/>
    <property type="match status" value="1"/>
</dbReference>
<dbReference type="InterPro" id="IPR033248">
    <property type="entry name" value="Transketolase_C"/>
</dbReference>
<comment type="subunit">
    <text evidence="5">Homodimer.</text>
</comment>
<dbReference type="Pfam" id="PF02780">
    <property type="entry name" value="Transketolase_C"/>
    <property type="match status" value="1"/>
</dbReference>
<dbReference type="UniPathway" id="UPA00064">
    <property type="reaction ID" value="UER00091"/>
</dbReference>
<comment type="cofactor">
    <cofactor evidence="1">
        <name>Mg(2+)</name>
        <dbReference type="ChEBI" id="CHEBI:18420"/>
    </cofactor>
</comment>
<dbReference type="FunFam" id="3.40.50.970:FF:000005">
    <property type="entry name" value="1-deoxy-D-xylulose-5-phosphate synthase"/>
    <property type="match status" value="1"/>
</dbReference>
<proteinExistence type="inferred from homology"/>
<name>A0A6J6S7F1_9ZZZZ</name>
<dbReference type="Gene3D" id="3.40.50.920">
    <property type="match status" value="1"/>
</dbReference>
<accession>A0A6J6S7F1</accession>
<evidence type="ECO:0000256" key="11">
    <source>
        <dbReference type="ARBA" id="ARBA00023052"/>
    </source>
</evidence>
<dbReference type="NCBIfam" id="NF003933">
    <property type="entry name" value="PRK05444.2-2"/>
    <property type="match status" value="1"/>
</dbReference>
<keyword evidence="12" id="KW-0414">Isoprene biosynthesis</keyword>
<dbReference type="NCBIfam" id="TIGR00204">
    <property type="entry name" value="dxs"/>
    <property type="match status" value="1"/>
</dbReference>
<evidence type="ECO:0000313" key="14">
    <source>
        <dbReference type="EMBL" id="CAB4730565.1"/>
    </source>
</evidence>
<comment type="similarity">
    <text evidence="4">Belongs to the transketolase family. DXPS subfamily.</text>
</comment>
<keyword evidence="7" id="KW-0808">Transferase</keyword>
<dbReference type="AlphaFoldDB" id="A0A6J6S7F1"/>
<dbReference type="GO" id="GO:0008661">
    <property type="term" value="F:1-deoxy-D-xylulose-5-phosphate synthase activity"/>
    <property type="evidence" value="ECO:0007669"/>
    <property type="project" value="UniProtKB-EC"/>
</dbReference>
<evidence type="ECO:0000256" key="8">
    <source>
        <dbReference type="ARBA" id="ARBA00022723"/>
    </source>
</evidence>
<dbReference type="EMBL" id="CAEZYW010000013">
    <property type="protein sequence ID" value="CAB4730565.1"/>
    <property type="molecule type" value="Genomic_DNA"/>
</dbReference>
<dbReference type="SUPFAM" id="SSF52922">
    <property type="entry name" value="TK C-terminal domain-like"/>
    <property type="match status" value="1"/>
</dbReference>
<dbReference type="Gene3D" id="3.40.50.970">
    <property type="match status" value="2"/>
</dbReference>
<evidence type="ECO:0000256" key="3">
    <source>
        <dbReference type="ARBA" id="ARBA00004980"/>
    </source>
</evidence>
<protein>
    <recommendedName>
        <fullName evidence="6">1-deoxy-D-xylulose-5-phosphate synthase</fullName>
        <ecNumber evidence="6">2.2.1.7</ecNumber>
    </recommendedName>
</protein>
<dbReference type="CDD" id="cd02007">
    <property type="entry name" value="TPP_DXS"/>
    <property type="match status" value="1"/>
</dbReference>
<evidence type="ECO:0000256" key="12">
    <source>
        <dbReference type="ARBA" id="ARBA00023229"/>
    </source>
</evidence>
<evidence type="ECO:0000256" key="10">
    <source>
        <dbReference type="ARBA" id="ARBA00022977"/>
    </source>
</evidence>
<keyword evidence="8" id="KW-0479">Metal-binding</keyword>
<dbReference type="InterPro" id="IPR029061">
    <property type="entry name" value="THDP-binding"/>
</dbReference>
<reference evidence="14" key="1">
    <citation type="submission" date="2020-05" db="EMBL/GenBank/DDBJ databases">
        <authorList>
            <person name="Chiriac C."/>
            <person name="Salcher M."/>
            <person name="Ghai R."/>
            <person name="Kavagutti S V."/>
        </authorList>
    </citation>
    <scope>NUCLEOTIDE SEQUENCE</scope>
</reference>
<dbReference type="GO" id="GO:0016114">
    <property type="term" value="P:terpenoid biosynthetic process"/>
    <property type="evidence" value="ECO:0007669"/>
    <property type="project" value="InterPro"/>
</dbReference>